<keyword evidence="14" id="KW-0325">Glycoprotein</keyword>
<feature type="region of interest" description="Disordered" evidence="15">
    <location>
        <begin position="944"/>
        <end position="1013"/>
    </location>
</feature>
<dbReference type="GO" id="GO:0005516">
    <property type="term" value="F:calmodulin binding"/>
    <property type="evidence" value="ECO:0007669"/>
    <property type="project" value="UniProtKB-KW"/>
</dbReference>
<dbReference type="PROSITE" id="PS50096">
    <property type="entry name" value="IQ"/>
    <property type="match status" value="2"/>
</dbReference>
<dbReference type="CDD" id="cd14066">
    <property type="entry name" value="STKc_IRAK"/>
    <property type="match status" value="1"/>
</dbReference>
<dbReference type="InterPro" id="IPR000048">
    <property type="entry name" value="IQ_motif_EF-hand-BS"/>
</dbReference>
<dbReference type="GO" id="GO:0005524">
    <property type="term" value="F:ATP binding"/>
    <property type="evidence" value="ECO:0007669"/>
    <property type="project" value="UniProtKB-KW"/>
</dbReference>
<dbReference type="InterPro" id="IPR000719">
    <property type="entry name" value="Prot_kinase_dom"/>
</dbReference>
<evidence type="ECO:0000256" key="12">
    <source>
        <dbReference type="ARBA" id="ARBA00023136"/>
    </source>
</evidence>
<dbReference type="InterPro" id="IPR001245">
    <property type="entry name" value="Ser-Thr/Tyr_kinase_cat_dom"/>
</dbReference>
<dbReference type="Pfam" id="PF00612">
    <property type="entry name" value="IQ"/>
    <property type="match status" value="1"/>
</dbReference>
<name>W9QZF7_9ROSA</name>
<evidence type="ECO:0000259" key="19">
    <source>
        <dbReference type="PROSITE" id="PS51473"/>
    </source>
</evidence>
<keyword evidence="5 17" id="KW-0732">Signal</keyword>
<feature type="chain" id="PRO_5004927989" evidence="17">
    <location>
        <begin position="24"/>
        <end position="1110"/>
    </location>
</feature>
<evidence type="ECO:0000256" key="10">
    <source>
        <dbReference type="ARBA" id="ARBA00022860"/>
    </source>
</evidence>
<evidence type="ECO:0000313" key="21">
    <source>
        <dbReference type="Proteomes" id="UP000030645"/>
    </source>
</evidence>
<dbReference type="Gene3D" id="3.30.430.20">
    <property type="entry name" value="Gnk2 domain, C-X8-C-X2-C motif"/>
    <property type="match status" value="2"/>
</dbReference>
<feature type="region of interest" description="Disordered" evidence="15">
    <location>
        <begin position="884"/>
        <end position="916"/>
    </location>
</feature>
<dbReference type="Pfam" id="PF07714">
    <property type="entry name" value="PK_Tyr_Ser-Thr"/>
    <property type="match status" value="1"/>
</dbReference>
<keyword evidence="3" id="KW-0808">Transferase</keyword>
<dbReference type="Gene3D" id="1.20.5.190">
    <property type="match status" value="1"/>
</dbReference>
<dbReference type="InterPro" id="IPR038408">
    <property type="entry name" value="GNK2_sf"/>
</dbReference>
<feature type="signal peptide" evidence="17">
    <location>
        <begin position="1"/>
        <end position="23"/>
    </location>
</feature>
<feature type="transmembrane region" description="Helical" evidence="16">
    <location>
        <begin position="277"/>
        <end position="298"/>
    </location>
</feature>
<gene>
    <name evidence="20" type="ORF">L484_013486</name>
</gene>
<keyword evidence="4 16" id="KW-0812">Transmembrane</keyword>
<evidence type="ECO:0000313" key="20">
    <source>
        <dbReference type="EMBL" id="EXB29712.1"/>
    </source>
</evidence>
<evidence type="ECO:0000256" key="4">
    <source>
        <dbReference type="ARBA" id="ARBA00022692"/>
    </source>
</evidence>
<dbReference type="SMART" id="SM00220">
    <property type="entry name" value="S_TKc"/>
    <property type="match status" value="1"/>
</dbReference>
<feature type="domain" description="Gnk2-homologous" evidence="19">
    <location>
        <begin position="29"/>
        <end position="136"/>
    </location>
</feature>
<evidence type="ECO:0000256" key="7">
    <source>
        <dbReference type="ARBA" id="ARBA00022741"/>
    </source>
</evidence>
<dbReference type="Pfam" id="PF01657">
    <property type="entry name" value="Stress-antifung"/>
    <property type="match status" value="2"/>
</dbReference>
<dbReference type="PANTHER" id="PTHR27002:SF1108">
    <property type="entry name" value="CYSTEINE-RICH RECEPTOR-KINASE-LIKE PROTEIN"/>
    <property type="match status" value="1"/>
</dbReference>
<evidence type="ECO:0000256" key="6">
    <source>
        <dbReference type="ARBA" id="ARBA00022737"/>
    </source>
</evidence>
<keyword evidence="21" id="KW-1185">Reference proteome</keyword>
<evidence type="ECO:0000256" key="16">
    <source>
        <dbReference type="SAM" id="Phobius"/>
    </source>
</evidence>
<dbReference type="PROSITE" id="PS51473">
    <property type="entry name" value="GNK2"/>
    <property type="match status" value="2"/>
</dbReference>
<evidence type="ECO:0000256" key="13">
    <source>
        <dbReference type="ARBA" id="ARBA00023170"/>
    </source>
</evidence>
<evidence type="ECO:0000256" key="17">
    <source>
        <dbReference type="SAM" id="SignalP"/>
    </source>
</evidence>
<keyword evidence="9" id="KW-0067">ATP-binding</keyword>
<dbReference type="FunFam" id="1.10.510.10:FF:000129">
    <property type="entry name" value="cysteine-rich receptor-like protein kinase 10"/>
    <property type="match status" value="1"/>
</dbReference>
<evidence type="ECO:0000256" key="5">
    <source>
        <dbReference type="ARBA" id="ARBA00022729"/>
    </source>
</evidence>
<feature type="compositionally biased region" description="Polar residues" evidence="15">
    <location>
        <begin position="983"/>
        <end position="1000"/>
    </location>
</feature>
<dbReference type="PROSITE" id="PS50011">
    <property type="entry name" value="PROTEIN_KINASE_DOM"/>
    <property type="match status" value="1"/>
</dbReference>
<feature type="domain" description="Gnk2-homologous" evidence="19">
    <location>
        <begin position="143"/>
        <end position="254"/>
    </location>
</feature>
<dbReference type="SUPFAM" id="SSF56112">
    <property type="entry name" value="Protein kinase-like (PK-like)"/>
    <property type="match status" value="1"/>
</dbReference>
<keyword evidence="13 20" id="KW-0675">Receptor</keyword>
<keyword evidence="10" id="KW-0112">Calmodulin-binding</keyword>
<keyword evidence="2" id="KW-0723">Serine/threonine-protein kinase</keyword>
<dbReference type="Proteomes" id="UP000030645">
    <property type="component" value="Unassembled WGS sequence"/>
</dbReference>
<sequence>MFPGNCLFACLVKLCLLIQIVVAAPTYREHACTDSKTGTNLTANTTYYSNLNLLLSYLTSNATINGGFHQTTVAANTADAATGLFLCRSDIAVTRLSTCQECAGNASREALRRCPTQKQAVIWYDECWIRYEDGSSFYTTPGVVPATSLPSNQSVADTEADRFNDFLSNAMNTVADKAANSRQLQGKKFGTDEEEFTSLQTLYSLAQCTPELSAAECNMCLRSAIGFYPSCCGDKEGGTVFLPSCVTRYEFYSFYNVTGTKAVSPPPGKGKSSSTTIIAIVAPIGVVMVFFIIAFFVLRRKQKKRYLSVRLDSVRYEMERGDNLQFTMDEIETATDNFSDDNKIGEGGFGEGTLPNGQKIAVKRLLGRSGLGAEQFKNEALLVAKLQHRNLVRLFGFCLEREEKILIYEYVPNRSLDYFLFDHEKRSLLDWTRRYKIIGNIARGILYLHEDSRLRIIHRDLKASNILLDNDMNPKISDFGMAKVFVVDQTHGSTNRIIGTYGYMSPEYAMHGQFSVKSDVFSFGVLVLEILSGKKNNFLHNQSHGAGDLLSFAWGHWKEGTPLELLDPTLRHSFPRNEVMRCIHMGLLCVQENPALRPTMATIVLMLNSYSVTLPAPQQPAFFHRNRMQSSAAAKDHESDRFTSKSISLSVNDGSMITENNKKFPPDLMGASGKWLKSLITLKKTSSDDQEKIGDKGKKKWKLWRSSSEGFGSSMKMGMKRGNVTESETSVASFVADEAFATAMAAVVRAHPKDFMAVKKEWAAVRIQAVFRGFLARRALRALRALVRIQAIFRGRQVRKQAAVTLRCMQALVRVQARVRARCARMSPEGEVAPKSFNEHCYPMDPIKQAEQGWCDSPGTVSEVRAQLHNRQRGAIKRERTIAYSQSQQRLRPSASPYARTNHTVKPLKHEKQGKNNSELSWLDHWMATKPWENRLMEGITPEMTPFSRKSEDKSSSSGQDSVEVRRNNITTRISARPLVENQLAQSTSAPSSESLYDETSASTSSSSASPSLMFSNSVKLEKTEETNMRKPSYMNLTKSIKAKQRVSKFSSPNMQRYLTEEFPFNNKSMAFSNGDTRSCAGSNPSVNFSKDLCPPMSACRLDGVRSRRQ</sequence>
<dbReference type="FunFam" id="3.30.200.20:FF:000466">
    <property type="entry name" value="Putative LRR receptor-like serine/threonine-protein kinase"/>
    <property type="match status" value="1"/>
</dbReference>
<evidence type="ECO:0000256" key="1">
    <source>
        <dbReference type="ARBA" id="ARBA00004167"/>
    </source>
</evidence>
<dbReference type="PANTHER" id="PTHR27002">
    <property type="entry name" value="RECEPTOR-LIKE SERINE/THREONINE-PROTEIN KINASE SD1-8"/>
    <property type="match status" value="1"/>
</dbReference>
<keyword evidence="12 16" id="KW-0472">Membrane</keyword>
<dbReference type="Gene3D" id="1.10.510.10">
    <property type="entry name" value="Transferase(Phosphotransferase) domain 1"/>
    <property type="match status" value="1"/>
</dbReference>
<evidence type="ECO:0000256" key="3">
    <source>
        <dbReference type="ARBA" id="ARBA00022679"/>
    </source>
</evidence>
<dbReference type="GO" id="GO:0005886">
    <property type="term" value="C:plasma membrane"/>
    <property type="evidence" value="ECO:0007669"/>
    <property type="project" value="TreeGrafter"/>
</dbReference>
<dbReference type="SMART" id="SM00015">
    <property type="entry name" value="IQ"/>
    <property type="match status" value="2"/>
</dbReference>
<dbReference type="InterPro" id="IPR002902">
    <property type="entry name" value="GNK2"/>
</dbReference>
<dbReference type="STRING" id="981085.W9QZF7"/>
<dbReference type="AlphaFoldDB" id="W9QZF7"/>
<keyword evidence="8 20" id="KW-0418">Kinase</keyword>
<evidence type="ECO:0000256" key="15">
    <source>
        <dbReference type="SAM" id="MobiDB-lite"/>
    </source>
</evidence>
<evidence type="ECO:0000256" key="9">
    <source>
        <dbReference type="ARBA" id="ARBA00022840"/>
    </source>
</evidence>
<dbReference type="PROSITE" id="PS00108">
    <property type="entry name" value="PROTEIN_KINASE_ST"/>
    <property type="match status" value="1"/>
</dbReference>
<dbReference type="FunFam" id="3.30.430.20:FF:000002">
    <property type="entry name" value="Cysteine-rich receptor-like protein kinase 10"/>
    <property type="match status" value="1"/>
</dbReference>
<feature type="compositionally biased region" description="Low complexity" evidence="15">
    <location>
        <begin position="1001"/>
        <end position="1013"/>
    </location>
</feature>
<dbReference type="CDD" id="cd23509">
    <property type="entry name" value="Gnk2-like"/>
    <property type="match status" value="2"/>
</dbReference>
<keyword evidence="6" id="KW-0677">Repeat</keyword>
<dbReference type="GO" id="GO:0042742">
    <property type="term" value="P:defense response to bacterium"/>
    <property type="evidence" value="ECO:0007669"/>
    <property type="project" value="TreeGrafter"/>
</dbReference>
<reference evidence="21" key="1">
    <citation type="submission" date="2013-01" db="EMBL/GenBank/DDBJ databases">
        <title>Draft Genome Sequence of a Mulberry Tree, Morus notabilis C.K. Schneid.</title>
        <authorList>
            <person name="He N."/>
            <person name="Zhao S."/>
        </authorList>
    </citation>
    <scope>NUCLEOTIDE SEQUENCE</scope>
</reference>
<dbReference type="GO" id="GO:0004674">
    <property type="term" value="F:protein serine/threonine kinase activity"/>
    <property type="evidence" value="ECO:0007669"/>
    <property type="project" value="UniProtKB-KW"/>
</dbReference>
<proteinExistence type="predicted"/>
<dbReference type="InterPro" id="IPR008271">
    <property type="entry name" value="Ser/Thr_kinase_AS"/>
</dbReference>
<protein>
    <submittedName>
        <fullName evidence="20">Cysteine-rich receptor-like protein kinase 25</fullName>
    </submittedName>
</protein>
<comment type="subcellular location">
    <subcellularLocation>
        <location evidence="1">Membrane</location>
        <topology evidence="1">Single-pass membrane protein</topology>
    </subcellularLocation>
</comment>
<evidence type="ECO:0000256" key="8">
    <source>
        <dbReference type="ARBA" id="ARBA00022777"/>
    </source>
</evidence>
<evidence type="ECO:0000256" key="11">
    <source>
        <dbReference type="ARBA" id="ARBA00022989"/>
    </source>
</evidence>
<feature type="domain" description="Protein kinase" evidence="18">
    <location>
        <begin position="338"/>
        <end position="622"/>
    </location>
</feature>
<evidence type="ECO:0000256" key="14">
    <source>
        <dbReference type="ARBA" id="ARBA00023180"/>
    </source>
</evidence>
<evidence type="ECO:0000259" key="18">
    <source>
        <dbReference type="PROSITE" id="PS50011"/>
    </source>
</evidence>
<dbReference type="Gene3D" id="3.30.200.20">
    <property type="entry name" value="Phosphorylase Kinase, domain 1"/>
    <property type="match status" value="1"/>
</dbReference>
<dbReference type="CDD" id="cd12087">
    <property type="entry name" value="TM_EGFR-like"/>
    <property type="match status" value="1"/>
</dbReference>
<organism evidence="20 21">
    <name type="scientific">Morus notabilis</name>
    <dbReference type="NCBI Taxonomy" id="981085"/>
    <lineage>
        <taxon>Eukaryota</taxon>
        <taxon>Viridiplantae</taxon>
        <taxon>Streptophyta</taxon>
        <taxon>Embryophyta</taxon>
        <taxon>Tracheophyta</taxon>
        <taxon>Spermatophyta</taxon>
        <taxon>Magnoliopsida</taxon>
        <taxon>eudicotyledons</taxon>
        <taxon>Gunneridae</taxon>
        <taxon>Pentapetalae</taxon>
        <taxon>rosids</taxon>
        <taxon>fabids</taxon>
        <taxon>Rosales</taxon>
        <taxon>Moraceae</taxon>
        <taxon>Moreae</taxon>
        <taxon>Morus</taxon>
    </lineage>
</organism>
<keyword evidence="7" id="KW-0547">Nucleotide-binding</keyword>
<dbReference type="InterPro" id="IPR011009">
    <property type="entry name" value="Kinase-like_dom_sf"/>
</dbReference>
<dbReference type="eggNOG" id="ENOG502QWDY">
    <property type="taxonomic scope" value="Eukaryota"/>
</dbReference>
<evidence type="ECO:0000256" key="2">
    <source>
        <dbReference type="ARBA" id="ARBA00022527"/>
    </source>
</evidence>
<keyword evidence="11 16" id="KW-1133">Transmembrane helix</keyword>
<accession>W9QZF7</accession>
<dbReference type="EMBL" id="KE343446">
    <property type="protein sequence ID" value="EXB29712.1"/>
    <property type="molecule type" value="Genomic_DNA"/>
</dbReference>